<feature type="region of interest" description="Disordered" evidence="1">
    <location>
        <begin position="161"/>
        <end position="235"/>
    </location>
</feature>
<dbReference type="RefSeq" id="XP_072577545.1">
    <property type="nucleotide sequence ID" value="XM_072721444.1"/>
</dbReference>
<feature type="compositionally biased region" description="Polar residues" evidence="1">
    <location>
        <begin position="132"/>
        <end position="145"/>
    </location>
</feature>
<evidence type="ECO:0000313" key="2">
    <source>
        <dbReference type="Proteomes" id="UP001652641"/>
    </source>
</evidence>
<dbReference type="Pfam" id="PF15710">
    <property type="entry name" value="Brme1"/>
    <property type="match status" value="2"/>
</dbReference>
<dbReference type="OMA" id="HETQEPT"/>
<organism evidence="2 3">
    <name type="scientific">Vulpes vulpes</name>
    <name type="common">Red fox</name>
    <dbReference type="NCBI Taxonomy" id="9627"/>
    <lineage>
        <taxon>Eukaryota</taxon>
        <taxon>Metazoa</taxon>
        <taxon>Chordata</taxon>
        <taxon>Craniata</taxon>
        <taxon>Vertebrata</taxon>
        <taxon>Euteleostomi</taxon>
        <taxon>Mammalia</taxon>
        <taxon>Eutheria</taxon>
        <taxon>Laurasiatheria</taxon>
        <taxon>Carnivora</taxon>
        <taxon>Caniformia</taxon>
        <taxon>Canidae</taxon>
        <taxon>Vulpes</taxon>
    </lineage>
</organism>
<feature type="region of interest" description="Disordered" evidence="1">
    <location>
        <begin position="113"/>
        <end position="145"/>
    </location>
</feature>
<feature type="region of interest" description="Disordered" evidence="1">
    <location>
        <begin position="248"/>
        <end position="370"/>
    </location>
</feature>
<feature type="region of interest" description="Disordered" evidence="1">
    <location>
        <begin position="692"/>
        <end position="715"/>
    </location>
</feature>
<evidence type="ECO:0000256" key="1">
    <source>
        <dbReference type="SAM" id="MobiDB-lite"/>
    </source>
</evidence>
<evidence type="ECO:0000313" key="4">
    <source>
        <dbReference type="RefSeq" id="XP_072577543.1"/>
    </source>
</evidence>
<evidence type="ECO:0000313" key="5">
    <source>
        <dbReference type="RefSeq" id="XP_072577544.1"/>
    </source>
</evidence>
<dbReference type="AlphaFoldDB" id="A0A3Q7SCW4"/>
<dbReference type="InterPro" id="IPR031441">
    <property type="entry name" value="Brme1"/>
</dbReference>
<feature type="compositionally biased region" description="Polar residues" evidence="1">
    <location>
        <begin position="319"/>
        <end position="341"/>
    </location>
</feature>
<evidence type="ECO:0000313" key="3">
    <source>
        <dbReference type="RefSeq" id="XP_025839350.2"/>
    </source>
</evidence>
<feature type="compositionally biased region" description="Polar residues" evidence="1">
    <location>
        <begin position="30"/>
        <end position="40"/>
    </location>
</feature>
<evidence type="ECO:0000313" key="6">
    <source>
        <dbReference type="RefSeq" id="XP_072577545.1"/>
    </source>
</evidence>
<dbReference type="RefSeq" id="XP_072577544.1">
    <property type="nucleotide sequence ID" value="XM_072721443.1"/>
</dbReference>
<name>A0A3Q7SCW4_VULVU</name>
<dbReference type="PANTHER" id="PTHR14583">
    <property type="entry name" value="UNCHARACTERIZED PROTEIN C19ORF57 FAMILY MEMBER"/>
    <property type="match status" value="1"/>
</dbReference>
<reference evidence="3 6" key="2">
    <citation type="submission" date="2025-05" db="UniProtKB">
        <authorList>
            <consortium name="RefSeq"/>
        </authorList>
    </citation>
    <scope>IDENTIFICATION</scope>
    <source>
        <tissue evidence="3 6">Cell line</tissue>
    </source>
</reference>
<feature type="region of interest" description="Disordered" evidence="1">
    <location>
        <begin position="1"/>
        <end position="96"/>
    </location>
</feature>
<protein>
    <submittedName>
        <fullName evidence="3 4">Break repair meiotic recombinase recruitment factor 1 isoform X1</fullName>
    </submittedName>
</protein>
<proteinExistence type="predicted"/>
<dbReference type="RefSeq" id="XP_072577543.1">
    <property type="nucleotide sequence ID" value="XM_072721442.1"/>
</dbReference>
<gene>
    <name evidence="3 4 5 6" type="primary">BRME1</name>
</gene>
<feature type="compositionally biased region" description="Basic and acidic residues" evidence="1">
    <location>
        <begin position="570"/>
        <end position="587"/>
    </location>
</feature>
<feature type="region of interest" description="Disordered" evidence="1">
    <location>
        <begin position="565"/>
        <end position="617"/>
    </location>
</feature>
<dbReference type="KEGG" id="vvp:112908155"/>
<dbReference type="RefSeq" id="XP_025839350.2">
    <property type="nucleotide sequence ID" value="XM_025983565.2"/>
</dbReference>
<dbReference type="Proteomes" id="UP001652641">
    <property type="component" value="Chromosome 9"/>
</dbReference>
<sequence length="715" mass="76222">MSKRKKLRTSGGGVRSPKAPKNPRLGDSGRPQQSSEQSSLCLPEESEGRSGPVPSAEQRTEEPVQALSSSHDEEAGAPSRLFGQPEKGPVPFALSQNSARRYVPQFAKLRKTATRQAELKEEDLGSGAPKISQETPLEPSAQQARRNSFLWEESLGLVPWEARELDAQTQVDSTHPEHRDQNPMTPVPGSGDPQPSTSTDASPEWETVPLASKRAQDHLLEQGTSTPDGESREGCWVLGYHGQKGLLLSGDAEEKESDQGALQEASTQGGAEADLLERCQEEGDSVLSSITQDTEPRSAAQGLSDPLQMPSKTGREAEQSCSSPRHSSLGTVVITDVSTDPTEPEQRASEVAGPDEQANTKAPTCPSGKAPDGGCSGALLSCMPLTGDTGCRGEAGWEGKPPGNILGGPAASQALDHSRREPTIGARDSSLLASEMGPDVDLTKVPGLDQDGLGDVCMLPLLLQPAGKKTAELSHESPEQDLEGFSLSLGAFVPPLNRETVSGLSQEARGCQDSIDAPVAPTGWSACPPGSVDQAVLGESLALEPDFVPDSQMQKALEAPDFETSYEQVLQDKQETVPRLRHQEQSHRPAQISPSKRTSSAGDTRLFPTGSRLDSCWPGTSPQADGGLLTEFQLRTCVGIKACEAARMEDATDTVQGLVVELSNLNRLIMSAHRDLEAFKRLSYRKARLAGKGPAPYTSKGAGNLPPEERSWRDL</sequence>
<dbReference type="PANTHER" id="PTHR14583:SF0">
    <property type="entry name" value="BREAK REPAIR MEIOTIC RECOMBINASE RECRUITMENT FACTOR 1"/>
    <property type="match status" value="1"/>
</dbReference>
<reference key="1">
    <citation type="submission" date="2019-01" db="UniProtKB">
        <authorList>
            <consortium name="RefSeq"/>
        </authorList>
    </citation>
    <scope>IDENTIFICATION</scope>
    <source>
        <tissue evidence="4 5">Cell line</tissue>
    </source>
</reference>
<dbReference type="GeneID" id="112908155"/>
<keyword evidence="2" id="KW-1185">Reference proteome</keyword>
<feature type="compositionally biased region" description="Polar residues" evidence="1">
    <location>
        <begin position="592"/>
        <end position="602"/>
    </location>
</feature>
<accession>A0A3Q7SCW4</accession>
<dbReference type="GO" id="GO:1990918">
    <property type="term" value="P:double-strand break repair involved in meiotic recombination"/>
    <property type="evidence" value="ECO:0007669"/>
    <property type="project" value="InterPro"/>
</dbReference>
<dbReference type="CTD" id="79173"/>